<keyword evidence="4" id="KW-0547">Nucleotide-binding</keyword>
<dbReference type="InterPro" id="IPR008271">
    <property type="entry name" value="Ser/Thr_kinase_AS"/>
</dbReference>
<evidence type="ECO:0000313" key="12">
    <source>
        <dbReference type="WBParaSite" id="Hba_13013"/>
    </source>
</evidence>
<evidence type="ECO:0000256" key="5">
    <source>
        <dbReference type="ARBA" id="ARBA00022777"/>
    </source>
</evidence>
<dbReference type="WBParaSite" id="Hba_13013">
    <property type="protein sequence ID" value="Hba_13013"/>
    <property type="gene ID" value="Hba_13013"/>
</dbReference>
<dbReference type="PANTHER" id="PTHR24056">
    <property type="entry name" value="CELL DIVISION PROTEIN KINASE"/>
    <property type="match status" value="1"/>
</dbReference>
<sequence length="181" mass="21341">MLSMIFGTLLNIIGERKPKKYLLWYQKLWLKVYYIKFLMIFQYSFKLGIHYLHSNWVLHRDLKPANILVMGDGPGVQRGRNMYFYDFMNISLRVKIADMGFARVFCNPLKPLAELDPVVVTFWYRAPELLLGAKHYTKAIDVWAIGCIFAELLTAEPVFFCKEEDIKAQSPYHYDQLKRSD</sequence>
<accession>A0A1I7X623</accession>
<comment type="similarity">
    <text evidence="1">Belongs to the protein kinase superfamily. CMGC Ser/Thr protein kinase family. CDC2/CDKX subfamily.</text>
</comment>
<protein>
    <submittedName>
        <fullName evidence="12">Protein kinase domain-containing protein</fullName>
    </submittedName>
</protein>
<evidence type="ECO:0000256" key="9">
    <source>
        <dbReference type="ARBA" id="ARBA00049280"/>
    </source>
</evidence>
<evidence type="ECO:0000256" key="6">
    <source>
        <dbReference type="ARBA" id="ARBA00022840"/>
    </source>
</evidence>
<comment type="catalytic activity">
    <reaction evidence="9">
        <text>[DNA-directed RNA polymerase] + ATP = phospho-[DNA-directed RNA polymerase] + ADP + H(+)</text>
        <dbReference type="Rhea" id="RHEA:10216"/>
        <dbReference type="Rhea" id="RHEA-COMP:11321"/>
        <dbReference type="Rhea" id="RHEA-COMP:11322"/>
        <dbReference type="ChEBI" id="CHEBI:15378"/>
        <dbReference type="ChEBI" id="CHEBI:30616"/>
        <dbReference type="ChEBI" id="CHEBI:43176"/>
        <dbReference type="ChEBI" id="CHEBI:68546"/>
        <dbReference type="ChEBI" id="CHEBI:456216"/>
        <dbReference type="EC" id="2.7.11.23"/>
    </reaction>
</comment>
<dbReference type="Gene3D" id="1.10.510.10">
    <property type="entry name" value="Transferase(Phosphotransferase) domain 1"/>
    <property type="match status" value="1"/>
</dbReference>
<dbReference type="InterPro" id="IPR050108">
    <property type="entry name" value="CDK"/>
</dbReference>
<dbReference type="GO" id="GO:0008353">
    <property type="term" value="F:RNA polymerase II CTD heptapeptide repeat kinase activity"/>
    <property type="evidence" value="ECO:0007669"/>
    <property type="project" value="UniProtKB-EC"/>
</dbReference>
<keyword evidence="3" id="KW-0808">Transferase</keyword>
<keyword evidence="2" id="KW-0723">Serine/threonine-protein kinase</keyword>
<evidence type="ECO:0000256" key="2">
    <source>
        <dbReference type="ARBA" id="ARBA00022527"/>
    </source>
</evidence>
<dbReference type="GO" id="GO:0004693">
    <property type="term" value="F:cyclin-dependent protein serine/threonine kinase activity"/>
    <property type="evidence" value="ECO:0007669"/>
    <property type="project" value="UniProtKB-EC"/>
</dbReference>
<dbReference type="AlphaFoldDB" id="A0A1I7X623"/>
<dbReference type="InterPro" id="IPR000719">
    <property type="entry name" value="Prot_kinase_dom"/>
</dbReference>
<keyword evidence="6" id="KW-0067">ATP-binding</keyword>
<evidence type="ECO:0000259" key="10">
    <source>
        <dbReference type="PROSITE" id="PS50011"/>
    </source>
</evidence>
<dbReference type="InterPro" id="IPR011009">
    <property type="entry name" value="Kinase-like_dom_sf"/>
</dbReference>
<evidence type="ECO:0000256" key="8">
    <source>
        <dbReference type="ARBA" id="ARBA00048367"/>
    </source>
</evidence>
<keyword evidence="5" id="KW-0418">Kinase</keyword>
<name>A0A1I7X623_HETBA</name>
<comment type="catalytic activity">
    <reaction evidence="8">
        <text>L-seryl-[protein] + ATP = O-phospho-L-seryl-[protein] + ADP + H(+)</text>
        <dbReference type="Rhea" id="RHEA:17989"/>
        <dbReference type="Rhea" id="RHEA-COMP:9863"/>
        <dbReference type="Rhea" id="RHEA-COMP:11604"/>
        <dbReference type="ChEBI" id="CHEBI:15378"/>
        <dbReference type="ChEBI" id="CHEBI:29999"/>
        <dbReference type="ChEBI" id="CHEBI:30616"/>
        <dbReference type="ChEBI" id="CHEBI:83421"/>
        <dbReference type="ChEBI" id="CHEBI:456216"/>
        <dbReference type="EC" id="2.7.11.22"/>
    </reaction>
</comment>
<dbReference type="Proteomes" id="UP000095283">
    <property type="component" value="Unplaced"/>
</dbReference>
<evidence type="ECO:0000256" key="7">
    <source>
        <dbReference type="ARBA" id="ARBA00047811"/>
    </source>
</evidence>
<proteinExistence type="inferred from homology"/>
<dbReference type="Pfam" id="PF00069">
    <property type="entry name" value="Pkinase"/>
    <property type="match status" value="1"/>
</dbReference>
<keyword evidence="11" id="KW-1185">Reference proteome</keyword>
<dbReference type="PROSITE" id="PS50011">
    <property type="entry name" value="PROTEIN_KINASE_DOM"/>
    <property type="match status" value="1"/>
</dbReference>
<reference evidence="12" key="1">
    <citation type="submission" date="2016-11" db="UniProtKB">
        <authorList>
            <consortium name="WormBaseParasite"/>
        </authorList>
    </citation>
    <scope>IDENTIFICATION</scope>
</reference>
<dbReference type="PROSITE" id="PS00108">
    <property type="entry name" value="PROTEIN_KINASE_ST"/>
    <property type="match status" value="1"/>
</dbReference>
<evidence type="ECO:0000256" key="4">
    <source>
        <dbReference type="ARBA" id="ARBA00022741"/>
    </source>
</evidence>
<evidence type="ECO:0000313" key="11">
    <source>
        <dbReference type="Proteomes" id="UP000095283"/>
    </source>
</evidence>
<comment type="catalytic activity">
    <reaction evidence="7">
        <text>L-threonyl-[protein] + ATP = O-phospho-L-threonyl-[protein] + ADP + H(+)</text>
        <dbReference type="Rhea" id="RHEA:46608"/>
        <dbReference type="Rhea" id="RHEA-COMP:11060"/>
        <dbReference type="Rhea" id="RHEA-COMP:11605"/>
        <dbReference type="ChEBI" id="CHEBI:15378"/>
        <dbReference type="ChEBI" id="CHEBI:30013"/>
        <dbReference type="ChEBI" id="CHEBI:30616"/>
        <dbReference type="ChEBI" id="CHEBI:61977"/>
        <dbReference type="ChEBI" id="CHEBI:456216"/>
        <dbReference type="EC" id="2.7.11.22"/>
    </reaction>
</comment>
<organism evidence="11 12">
    <name type="scientific">Heterorhabditis bacteriophora</name>
    <name type="common">Entomopathogenic nematode worm</name>
    <dbReference type="NCBI Taxonomy" id="37862"/>
    <lineage>
        <taxon>Eukaryota</taxon>
        <taxon>Metazoa</taxon>
        <taxon>Ecdysozoa</taxon>
        <taxon>Nematoda</taxon>
        <taxon>Chromadorea</taxon>
        <taxon>Rhabditida</taxon>
        <taxon>Rhabditina</taxon>
        <taxon>Rhabditomorpha</taxon>
        <taxon>Strongyloidea</taxon>
        <taxon>Heterorhabditidae</taxon>
        <taxon>Heterorhabditis</taxon>
    </lineage>
</organism>
<dbReference type="SMART" id="SM00220">
    <property type="entry name" value="S_TKc"/>
    <property type="match status" value="1"/>
</dbReference>
<feature type="domain" description="Protein kinase" evidence="10">
    <location>
        <begin position="1"/>
        <end position="181"/>
    </location>
</feature>
<dbReference type="PANTHER" id="PTHR24056:SF495">
    <property type="entry name" value="CYCLIN-DEPENDENT KINASE 8-RELATED"/>
    <property type="match status" value="1"/>
</dbReference>
<dbReference type="SUPFAM" id="SSF56112">
    <property type="entry name" value="Protein kinase-like (PK-like)"/>
    <property type="match status" value="1"/>
</dbReference>
<evidence type="ECO:0000256" key="1">
    <source>
        <dbReference type="ARBA" id="ARBA00006485"/>
    </source>
</evidence>
<evidence type="ECO:0000256" key="3">
    <source>
        <dbReference type="ARBA" id="ARBA00022679"/>
    </source>
</evidence>
<dbReference type="GO" id="GO:0005634">
    <property type="term" value="C:nucleus"/>
    <property type="evidence" value="ECO:0007669"/>
    <property type="project" value="TreeGrafter"/>
</dbReference>
<dbReference type="GO" id="GO:0005524">
    <property type="term" value="F:ATP binding"/>
    <property type="evidence" value="ECO:0007669"/>
    <property type="project" value="UniProtKB-KW"/>
</dbReference>